<organism evidence="2 3">
    <name type="scientific">Cinchona calisaya</name>
    <dbReference type="NCBI Taxonomy" id="153742"/>
    <lineage>
        <taxon>Eukaryota</taxon>
        <taxon>Viridiplantae</taxon>
        <taxon>Streptophyta</taxon>
        <taxon>Embryophyta</taxon>
        <taxon>Tracheophyta</taxon>
        <taxon>Spermatophyta</taxon>
        <taxon>Magnoliopsida</taxon>
        <taxon>eudicotyledons</taxon>
        <taxon>Gunneridae</taxon>
        <taxon>Pentapetalae</taxon>
        <taxon>asterids</taxon>
        <taxon>lamiids</taxon>
        <taxon>Gentianales</taxon>
        <taxon>Rubiaceae</taxon>
        <taxon>Cinchonoideae</taxon>
        <taxon>Cinchoneae</taxon>
        <taxon>Cinchona</taxon>
    </lineage>
</organism>
<sequence length="936" mass="102832">VFRHVMDFLASKGPIAEDCVTATFYYSMLHSLHLVLLDPKGSLSTHMAGFVAGLRMFLSYGVASKNRFVLPEAGQGNRLISASKNLNLAVLSKSDSVPYRPPHLRKKVLKNVRVKDEESLSSAELESSYHISSDSDYSDSDGSVRDLSIVHCDKARLAAIICIQDVCRADPKLFTAQWTMLLPHSDVLQPRKYEATLMSCLLFDPYMKVRLASASTITAMLDGPASVFLQVAEFKDSTKRGSFTALSSSLGQILMQLHSGILSLLKHETHRGLLASLFKVLTPLISSTPYSRMPSELLQTVISSVQVRIEDGFLVRSDQTSLLAAAIDCLTVALSVSPPSDQVKDMLLEEVETGFLEVQKKSGLLSSLFFYSEPSTSPSISFESLQALKAVAHNYPSAMFSCWKQLSSVVYGFLRFTPDVPARLRQNGPSWEKVMTAAIKVLDECLRAISGFKGTEDLSDDKFLDGPFTSDYIKMKTISSAPFHGSESPAAPRDEVNMPTLGSEQWSEAIVNHMPLILQHSSAMVRAASVTCFAGLTSPVFISLHQGERDFILSSSVNASLSDEVPSVRSAACRAIGVIACFPQVVLSAKILDKLVQAAVHNTNDSLVSVRITASWALANVCDSLRHCVDAATIERGSIDSKASSELLSMLINCALHLSKDNDKIKANAVRALGNLSRFVPFPGDSVGCDDAVGHFSASLNNCNVRNLSKPQNLDENSKSFQPATSIASDWLEKMVQAFVSCVTTGNVKVQWNVCHALSNLFVNKTLKLHDMDWAPSVFSILLLLLRDSANFKIRIQAAAALAVPSTVNDYGRSFSDVLQGMVNILENLNTDRISVPSNFKYRVALEKQLTSTMLHVMGLASETEFWPIEEFLVKKALFLEEWLRALCSSLDEGNTCVNEKRDAIFRALRSLIQIFEVGNHHEVARMFHKLFISLR</sequence>
<dbReference type="PANTHER" id="PTHR13366">
    <property type="entry name" value="MALARIA ANTIGEN-RELATED"/>
    <property type="match status" value="1"/>
</dbReference>
<feature type="non-terminal residue" evidence="2">
    <location>
        <position position="1"/>
    </location>
</feature>
<evidence type="ECO:0000259" key="1">
    <source>
        <dbReference type="Pfam" id="PF13251"/>
    </source>
</evidence>
<protein>
    <recommendedName>
        <fullName evidence="1">DUF4042 domain-containing protein</fullName>
    </recommendedName>
</protein>
<dbReference type="PANTHER" id="PTHR13366:SF0">
    <property type="entry name" value="HEAT REPEAT-CONTAINING PROTEIN 6"/>
    <property type="match status" value="1"/>
</dbReference>
<comment type="caution">
    <text evidence="2">The sequence shown here is derived from an EMBL/GenBank/DDBJ whole genome shotgun (WGS) entry which is preliminary data.</text>
</comment>
<dbReference type="SUPFAM" id="SSF48371">
    <property type="entry name" value="ARM repeat"/>
    <property type="match status" value="1"/>
</dbReference>
<dbReference type="Proteomes" id="UP001630127">
    <property type="component" value="Unassembled WGS sequence"/>
</dbReference>
<gene>
    <name evidence="2" type="ORF">ACH5RR_041861</name>
</gene>
<dbReference type="InterPro" id="IPR025283">
    <property type="entry name" value="DUF4042"/>
</dbReference>
<name>A0ABD2Y0G2_9GENT</name>
<proteinExistence type="predicted"/>
<dbReference type="EMBL" id="JBJUIK010000017">
    <property type="protein sequence ID" value="KAL3499129.1"/>
    <property type="molecule type" value="Genomic_DNA"/>
</dbReference>
<accession>A0ABD2Y0G2</accession>
<dbReference type="InterPro" id="IPR011989">
    <property type="entry name" value="ARM-like"/>
</dbReference>
<evidence type="ECO:0000313" key="2">
    <source>
        <dbReference type="EMBL" id="KAL3499129.1"/>
    </source>
</evidence>
<dbReference type="InterPro" id="IPR016024">
    <property type="entry name" value="ARM-type_fold"/>
</dbReference>
<keyword evidence="3" id="KW-1185">Reference proteome</keyword>
<reference evidence="2 3" key="1">
    <citation type="submission" date="2024-11" db="EMBL/GenBank/DDBJ databases">
        <title>A near-complete genome assembly of Cinchona calisaya.</title>
        <authorList>
            <person name="Lian D.C."/>
            <person name="Zhao X.W."/>
            <person name="Wei L."/>
        </authorList>
    </citation>
    <scope>NUCLEOTIDE SEQUENCE [LARGE SCALE GENOMIC DNA]</scope>
    <source>
        <tissue evidence="2">Nenye</tissue>
    </source>
</reference>
<dbReference type="Pfam" id="PF13251">
    <property type="entry name" value="DUF4042"/>
    <property type="match status" value="1"/>
</dbReference>
<feature type="domain" description="DUF4042" evidence="1">
    <location>
        <begin position="154"/>
        <end position="336"/>
    </location>
</feature>
<dbReference type="AlphaFoldDB" id="A0ABD2Y0G2"/>
<evidence type="ECO:0000313" key="3">
    <source>
        <dbReference type="Proteomes" id="UP001630127"/>
    </source>
</evidence>
<dbReference type="InterPro" id="IPR052107">
    <property type="entry name" value="HEAT6"/>
</dbReference>
<dbReference type="Gene3D" id="1.25.10.10">
    <property type="entry name" value="Leucine-rich Repeat Variant"/>
    <property type="match status" value="1"/>
</dbReference>